<protein>
    <submittedName>
        <fullName evidence="3">Uncharacterized protein</fullName>
    </submittedName>
</protein>
<keyword evidence="2" id="KW-0472">Membrane</keyword>
<accession>A0ABN8T1V5</accession>
<organism evidence="3 4">
    <name type="scientific">Porites evermanni</name>
    <dbReference type="NCBI Taxonomy" id="104178"/>
    <lineage>
        <taxon>Eukaryota</taxon>
        <taxon>Metazoa</taxon>
        <taxon>Cnidaria</taxon>
        <taxon>Anthozoa</taxon>
        <taxon>Hexacorallia</taxon>
        <taxon>Scleractinia</taxon>
        <taxon>Fungiina</taxon>
        <taxon>Poritidae</taxon>
        <taxon>Porites</taxon>
    </lineage>
</organism>
<keyword evidence="2" id="KW-1133">Transmembrane helix</keyword>
<evidence type="ECO:0000313" key="3">
    <source>
        <dbReference type="EMBL" id="CAH3197504.1"/>
    </source>
</evidence>
<reference evidence="3 4" key="1">
    <citation type="submission" date="2022-05" db="EMBL/GenBank/DDBJ databases">
        <authorList>
            <consortium name="Genoscope - CEA"/>
            <person name="William W."/>
        </authorList>
    </citation>
    <scope>NUCLEOTIDE SEQUENCE [LARGE SCALE GENOMIC DNA]</scope>
</reference>
<name>A0ABN8T1V5_9CNID</name>
<evidence type="ECO:0000256" key="2">
    <source>
        <dbReference type="SAM" id="Phobius"/>
    </source>
</evidence>
<comment type="caution">
    <text evidence="3">The sequence shown here is derived from an EMBL/GenBank/DDBJ whole genome shotgun (WGS) entry which is preliminary data.</text>
</comment>
<dbReference type="Proteomes" id="UP001159427">
    <property type="component" value="Unassembled WGS sequence"/>
</dbReference>
<keyword evidence="2" id="KW-0812">Transmembrane</keyword>
<keyword evidence="4" id="KW-1185">Reference proteome</keyword>
<evidence type="ECO:0000256" key="1">
    <source>
        <dbReference type="SAM" id="MobiDB-lite"/>
    </source>
</evidence>
<dbReference type="EMBL" id="CALNXI010005316">
    <property type="protein sequence ID" value="CAH3197504.1"/>
    <property type="molecule type" value="Genomic_DNA"/>
</dbReference>
<feature type="transmembrane region" description="Helical" evidence="2">
    <location>
        <begin position="47"/>
        <end position="70"/>
    </location>
</feature>
<sequence>MELSRFTPIGGSTNMEANKDPEPKAEFSDNKSYNFVGKKFPRQKTKITVIIILVVVPLLGAVISISLYFASRKTAKTAPTRLVEVSLDKGETLAYKVNQQIEIQGNGAQKANIGAIVGIQVLNKTSEEYWFLVKFNLSLLNGNMDMDSRSHSKH</sequence>
<gene>
    <name evidence="3" type="ORF">PEVE_00034820</name>
</gene>
<evidence type="ECO:0000313" key="4">
    <source>
        <dbReference type="Proteomes" id="UP001159427"/>
    </source>
</evidence>
<proteinExistence type="predicted"/>
<feature type="region of interest" description="Disordered" evidence="1">
    <location>
        <begin position="1"/>
        <end position="25"/>
    </location>
</feature>